<reference evidence="2" key="1">
    <citation type="submission" date="2018-12" db="EMBL/GenBank/DDBJ databases">
        <title>Tengunoibacter tsumagoiensis gen. nov., sp. nov., Dictyobacter kobayashii sp. nov., D. alpinus sp. nov., and D. joshuensis sp. nov. and description of Dictyobacteraceae fam. nov. within the order Ktedonobacterales isolated from Tengu-no-mugimeshi.</title>
        <authorList>
            <person name="Wang C.M."/>
            <person name="Zheng Y."/>
            <person name="Sakai Y."/>
            <person name="Toyoda A."/>
            <person name="Minakuchi Y."/>
            <person name="Abe K."/>
            <person name="Yokota A."/>
            <person name="Yabe S."/>
        </authorList>
    </citation>
    <scope>NUCLEOTIDE SEQUENCE [LARGE SCALE GENOMIC DNA]</scope>
    <source>
        <strain evidence="2">Uno11</strain>
    </source>
</reference>
<comment type="caution">
    <text evidence="1">The sequence shown here is derived from an EMBL/GenBank/DDBJ whole genome shotgun (WGS) entry which is preliminary data.</text>
</comment>
<gene>
    <name evidence="1" type="ORF">KDK_54340</name>
</gene>
<protein>
    <recommendedName>
        <fullName evidence="3">DUF4177 domain-containing protein</fullName>
    </recommendedName>
</protein>
<sequence>MSSSPQWEYLTVLVAPEILDYKELHPKAVNGQELQNWKKLDLNTFLGQLGANHWEMTGTISISVDESRAGTSYLFFKRIMS</sequence>
<name>A0A402ARA7_9CHLR</name>
<evidence type="ECO:0000313" key="1">
    <source>
        <dbReference type="EMBL" id="GCE21634.1"/>
    </source>
</evidence>
<evidence type="ECO:0000313" key="2">
    <source>
        <dbReference type="Proteomes" id="UP000287188"/>
    </source>
</evidence>
<accession>A0A402ARA7</accession>
<dbReference type="Proteomes" id="UP000287188">
    <property type="component" value="Unassembled WGS sequence"/>
</dbReference>
<organism evidence="1 2">
    <name type="scientific">Dictyobacter kobayashii</name>
    <dbReference type="NCBI Taxonomy" id="2014872"/>
    <lineage>
        <taxon>Bacteria</taxon>
        <taxon>Bacillati</taxon>
        <taxon>Chloroflexota</taxon>
        <taxon>Ktedonobacteria</taxon>
        <taxon>Ktedonobacterales</taxon>
        <taxon>Dictyobacteraceae</taxon>
        <taxon>Dictyobacter</taxon>
    </lineage>
</organism>
<dbReference type="RefSeq" id="WP_126553421.1">
    <property type="nucleotide sequence ID" value="NZ_BIFS01000001.1"/>
</dbReference>
<keyword evidence="2" id="KW-1185">Reference proteome</keyword>
<dbReference type="EMBL" id="BIFS01000001">
    <property type="protein sequence ID" value="GCE21634.1"/>
    <property type="molecule type" value="Genomic_DNA"/>
</dbReference>
<dbReference type="AlphaFoldDB" id="A0A402ARA7"/>
<evidence type="ECO:0008006" key="3">
    <source>
        <dbReference type="Google" id="ProtNLM"/>
    </source>
</evidence>
<proteinExistence type="predicted"/>